<evidence type="ECO:0000313" key="2">
    <source>
        <dbReference type="Proteomes" id="UP001172102"/>
    </source>
</evidence>
<organism evidence="1 2">
    <name type="scientific">Lasiosphaeris hirsuta</name>
    <dbReference type="NCBI Taxonomy" id="260670"/>
    <lineage>
        <taxon>Eukaryota</taxon>
        <taxon>Fungi</taxon>
        <taxon>Dikarya</taxon>
        <taxon>Ascomycota</taxon>
        <taxon>Pezizomycotina</taxon>
        <taxon>Sordariomycetes</taxon>
        <taxon>Sordariomycetidae</taxon>
        <taxon>Sordariales</taxon>
        <taxon>Lasiosphaeriaceae</taxon>
        <taxon>Lasiosphaeris</taxon>
    </lineage>
</organism>
<dbReference type="EMBL" id="JAUKUA010000001">
    <property type="protein sequence ID" value="KAK0732328.1"/>
    <property type="molecule type" value="Genomic_DNA"/>
</dbReference>
<feature type="non-terminal residue" evidence="1">
    <location>
        <position position="1"/>
    </location>
</feature>
<sequence>KTYNTRNLLVTTDLTTSLALTNGLCMGGRTGSRAFLWIWPYVADIRRILSLEGRCRETGSPFAPRPEIKTQL</sequence>
<protein>
    <submittedName>
        <fullName evidence="1">Uncharacterized protein</fullName>
    </submittedName>
</protein>
<keyword evidence="2" id="KW-1185">Reference proteome</keyword>
<dbReference type="AlphaFoldDB" id="A0AA40BDN8"/>
<dbReference type="Proteomes" id="UP001172102">
    <property type="component" value="Unassembled WGS sequence"/>
</dbReference>
<evidence type="ECO:0000313" key="1">
    <source>
        <dbReference type="EMBL" id="KAK0732328.1"/>
    </source>
</evidence>
<gene>
    <name evidence="1" type="ORF">B0H67DRAFT_457748</name>
</gene>
<proteinExistence type="predicted"/>
<name>A0AA40BDN8_9PEZI</name>
<feature type="non-terminal residue" evidence="1">
    <location>
        <position position="72"/>
    </location>
</feature>
<accession>A0AA40BDN8</accession>
<comment type="caution">
    <text evidence="1">The sequence shown here is derived from an EMBL/GenBank/DDBJ whole genome shotgun (WGS) entry which is preliminary data.</text>
</comment>
<reference evidence="1" key="1">
    <citation type="submission" date="2023-06" db="EMBL/GenBank/DDBJ databases">
        <title>Genome-scale phylogeny and comparative genomics of the fungal order Sordariales.</title>
        <authorList>
            <consortium name="Lawrence Berkeley National Laboratory"/>
            <person name="Hensen N."/>
            <person name="Bonometti L."/>
            <person name="Westerberg I."/>
            <person name="Brannstrom I.O."/>
            <person name="Guillou S."/>
            <person name="Cros-Aarteil S."/>
            <person name="Calhoun S."/>
            <person name="Haridas S."/>
            <person name="Kuo A."/>
            <person name="Mondo S."/>
            <person name="Pangilinan J."/>
            <person name="Riley R."/>
            <person name="Labutti K."/>
            <person name="Andreopoulos B."/>
            <person name="Lipzen A."/>
            <person name="Chen C."/>
            <person name="Yanf M."/>
            <person name="Daum C."/>
            <person name="Ng V."/>
            <person name="Clum A."/>
            <person name="Steindorff A."/>
            <person name="Ohm R."/>
            <person name="Martin F."/>
            <person name="Silar P."/>
            <person name="Natvig D."/>
            <person name="Lalanne C."/>
            <person name="Gautier V."/>
            <person name="Ament-Velasquez S.L."/>
            <person name="Kruys A."/>
            <person name="Hutchinson M.I."/>
            <person name="Powell A.J."/>
            <person name="Barry K."/>
            <person name="Miller A.N."/>
            <person name="Grigoriev I.V."/>
            <person name="Debuchy R."/>
            <person name="Gladieux P."/>
            <person name="Thoren M.H."/>
            <person name="Johannesson H."/>
        </authorList>
    </citation>
    <scope>NUCLEOTIDE SEQUENCE</scope>
    <source>
        <strain evidence="1">SMH4607-1</strain>
    </source>
</reference>